<dbReference type="EMBL" id="NNRJ01000051">
    <property type="protein sequence ID" value="OYR14901.1"/>
    <property type="molecule type" value="Genomic_DNA"/>
</dbReference>
<dbReference type="AlphaFoldDB" id="A0A256FKD1"/>
<accession>A0A256FKD1</accession>
<protein>
    <submittedName>
        <fullName evidence="1">Uncharacterized protein</fullName>
    </submittedName>
</protein>
<keyword evidence="2" id="KW-1185">Reference proteome</keyword>
<evidence type="ECO:0000313" key="1">
    <source>
        <dbReference type="EMBL" id="OYR14901.1"/>
    </source>
</evidence>
<reference evidence="1 2" key="1">
    <citation type="submission" date="2017-07" db="EMBL/GenBank/DDBJ databases">
        <title>Phylogenetic study on the rhizospheric bacterium Ochrobactrum sp. A44.</title>
        <authorList>
            <person name="Krzyzanowska D.M."/>
            <person name="Ossowicki A."/>
            <person name="Rajewska M."/>
            <person name="Maciag T."/>
            <person name="Kaczynski Z."/>
            <person name="Czerwicka M."/>
            <person name="Jafra S."/>
        </authorList>
    </citation>
    <scope>NUCLEOTIDE SEQUENCE [LARGE SCALE GENOMIC DNA]</scope>
    <source>
        <strain evidence="1 2">DSM 7216</strain>
    </source>
</reference>
<name>A0A256FKD1_9HYPH</name>
<sequence length="37" mass="4133">MGNVANVPRNRVAKIALMHQYLAQNANHICRNGIESQ</sequence>
<organism evidence="1 2">
    <name type="scientific">Brucella thiophenivorans</name>
    <dbReference type="NCBI Taxonomy" id="571255"/>
    <lineage>
        <taxon>Bacteria</taxon>
        <taxon>Pseudomonadati</taxon>
        <taxon>Pseudomonadota</taxon>
        <taxon>Alphaproteobacteria</taxon>
        <taxon>Hyphomicrobiales</taxon>
        <taxon>Brucellaceae</taxon>
        <taxon>Brucella/Ochrobactrum group</taxon>
        <taxon>Brucella</taxon>
    </lineage>
</organism>
<proteinExistence type="predicted"/>
<comment type="caution">
    <text evidence="1">The sequence shown here is derived from an EMBL/GenBank/DDBJ whole genome shotgun (WGS) entry which is preliminary data.</text>
</comment>
<evidence type="ECO:0000313" key="2">
    <source>
        <dbReference type="Proteomes" id="UP000215590"/>
    </source>
</evidence>
<gene>
    <name evidence="1" type="ORF">CEV31_3108</name>
</gene>
<dbReference type="Proteomes" id="UP000215590">
    <property type="component" value="Unassembled WGS sequence"/>
</dbReference>